<dbReference type="AlphaFoldDB" id="A0AAD4WJM6"/>
<organism evidence="2 3">
    <name type="scientific">Prunus dulcis</name>
    <name type="common">Almond</name>
    <name type="synonym">Amygdalus dulcis</name>
    <dbReference type="NCBI Taxonomy" id="3755"/>
    <lineage>
        <taxon>Eukaryota</taxon>
        <taxon>Viridiplantae</taxon>
        <taxon>Streptophyta</taxon>
        <taxon>Embryophyta</taxon>
        <taxon>Tracheophyta</taxon>
        <taxon>Spermatophyta</taxon>
        <taxon>Magnoliopsida</taxon>
        <taxon>eudicotyledons</taxon>
        <taxon>Gunneridae</taxon>
        <taxon>Pentapetalae</taxon>
        <taxon>rosids</taxon>
        <taxon>fabids</taxon>
        <taxon>Rosales</taxon>
        <taxon>Rosaceae</taxon>
        <taxon>Amygdaloideae</taxon>
        <taxon>Amygdaleae</taxon>
        <taxon>Prunus</taxon>
    </lineage>
</organism>
<evidence type="ECO:0000259" key="1">
    <source>
        <dbReference type="Pfam" id="PF24626"/>
    </source>
</evidence>
<dbReference type="SUPFAM" id="SSF54160">
    <property type="entry name" value="Chromo domain-like"/>
    <property type="match status" value="1"/>
</dbReference>
<evidence type="ECO:0000313" key="3">
    <source>
        <dbReference type="Proteomes" id="UP001054821"/>
    </source>
</evidence>
<feature type="domain" description="Tf2-1-like SH3-like" evidence="1">
    <location>
        <begin position="58"/>
        <end position="100"/>
    </location>
</feature>
<accession>A0AAD4WJM6</accession>
<reference evidence="2 3" key="1">
    <citation type="journal article" date="2022" name="G3 (Bethesda)">
        <title>Whole-genome sequence and methylome profiling of the almond [Prunus dulcis (Mill.) D.A. Webb] cultivar 'Nonpareil'.</title>
        <authorList>
            <person name="D'Amico-Willman K.M."/>
            <person name="Ouma W.Z."/>
            <person name="Meulia T."/>
            <person name="Sideli G.M."/>
            <person name="Gradziel T.M."/>
            <person name="Fresnedo-Ramirez J."/>
        </authorList>
    </citation>
    <scope>NUCLEOTIDE SEQUENCE [LARGE SCALE GENOMIC DNA]</scope>
    <source>
        <strain evidence="2">Clone GOH B32 T37-40</strain>
    </source>
</reference>
<gene>
    <name evidence="2" type="ORF">L3X38_011418</name>
</gene>
<name>A0AAD4WJM6_PRUDU</name>
<keyword evidence="3" id="KW-1185">Reference proteome</keyword>
<comment type="caution">
    <text evidence="2">The sequence shown here is derived from an EMBL/GenBank/DDBJ whole genome shotgun (WGS) entry which is preliminary data.</text>
</comment>
<proteinExistence type="predicted"/>
<dbReference type="EMBL" id="JAJFAZ020000002">
    <property type="protein sequence ID" value="KAI5343542.1"/>
    <property type="molecule type" value="Genomic_DNA"/>
</dbReference>
<dbReference type="Proteomes" id="UP001054821">
    <property type="component" value="Chromosome 2"/>
</dbReference>
<dbReference type="PANTHER" id="PTHR46148">
    <property type="entry name" value="CHROMO DOMAIN-CONTAINING PROTEIN"/>
    <property type="match status" value="1"/>
</dbReference>
<dbReference type="InterPro" id="IPR056924">
    <property type="entry name" value="SH3_Tf2-1"/>
</dbReference>
<dbReference type="PANTHER" id="PTHR46148:SF57">
    <property type="entry name" value="OS12G0499874 PROTEIN"/>
    <property type="match status" value="1"/>
</dbReference>
<sequence>MLRLEVKNGTRTDYSVKNDGALILGTRLYVPGDEALKREKFLWRPTVRPWPCMLAAQKLRFGKWGKLSPRYIGPIAYGLSLPLELSRLHNVFHVSMLRKYISNPSHVLESQLIELKDDLSYVEQPVQILDWKIQVLCSREIPLVKVLWRSHVVEESTWEPEEQMRT</sequence>
<dbReference type="InterPro" id="IPR016197">
    <property type="entry name" value="Chromo-like_dom_sf"/>
</dbReference>
<protein>
    <recommendedName>
        <fullName evidence="1">Tf2-1-like SH3-like domain-containing protein</fullName>
    </recommendedName>
</protein>
<evidence type="ECO:0000313" key="2">
    <source>
        <dbReference type="EMBL" id="KAI5343542.1"/>
    </source>
</evidence>
<dbReference type="Pfam" id="PF24626">
    <property type="entry name" value="SH3_Tf2-1"/>
    <property type="match status" value="1"/>
</dbReference>